<dbReference type="Gene3D" id="3.30.420.10">
    <property type="entry name" value="Ribonuclease H-like superfamily/Ribonuclease H"/>
    <property type="match status" value="1"/>
</dbReference>
<dbReference type="PANTHER" id="PTHR46889">
    <property type="entry name" value="TRANSPOSASE INSF FOR INSERTION SEQUENCE IS3B-RELATED"/>
    <property type="match status" value="1"/>
</dbReference>
<proteinExistence type="predicted"/>
<dbReference type="SUPFAM" id="SSF53098">
    <property type="entry name" value="Ribonuclease H-like"/>
    <property type="match status" value="1"/>
</dbReference>
<sequence length="349" mass="40336">MSSERKNIIERINEARDSGARQDKACEVVGLSAKTFQRWVQSDNEKDNRIEPNHEPKNKLTEWERQRVLKVANSPEYAHLPPSQIVPGMADKGEYIASESTFYRLLNENKQLKHRDKSKPARTVIQPKALTASAPNQIYSWDITYLPSPVKGAFFYLYLVLDIYSRKIVGWQIHNEERSALSADLMIDICQRENIERNQVTLHSDNGSPMKGATMLATLQELGVVPSFSRPSVSNDNPYSESLFRTLKYRPEYPEKAFVDIRAARDWVSGFAQWYNEEHRHSGIKFVTPGQRHRDDDIQILAKRKQVYEQARSQNPSRWTGKTRNWDRIDEVYLNPGKGQSEVDERQAA</sequence>
<feature type="compositionally biased region" description="Basic and acidic residues" evidence="1">
    <location>
        <begin position="43"/>
        <end position="60"/>
    </location>
</feature>
<name>A0A3B0Z2D5_9ZZZZ</name>
<gene>
    <name evidence="3" type="ORF">MNBD_GAMMA16-1966</name>
</gene>
<dbReference type="InterPro" id="IPR048020">
    <property type="entry name" value="Transpos_IS3"/>
</dbReference>
<dbReference type="InterPro" id="IPR012337">
    <property type="entry name" value="RNaseH-like_sf"/>
</dbReference>
<feature type="region of interest" description="Disordered" evidence="1">
    <location>
        <begin position="40"/>
        <end position="60"/>
    </location>
</feature>
<feature type="domain" description="Integrase catalytic" evidence="2">
    <location>
        <begin position="131"/>
        <end position="297"/>
    </location>
</feature>
<evidence type="ECO:0000259" key="2">
    <source>
        <dbReference type="PROSITE" id="PS50994"/>
    </source>
</evidence>
<dbReference type="InterPro" id="IPR001584">
    <property type="entry name" value="Integrase_cat-core"/>
</dbReference>
<dbReference type="NCBIfam" id="NF033516">
    <property type="entry name" value="transpos_IS3"/>
    <property type="match status" value="1"/>
</dbReference>
<evidence type="ECO:0000256" key="1">
    <source>
        <dbReference type="SAM" id="MobiDB-lite"/>
    </source>
</evidence>
<dbReference type="InterPro" id="IPR050900">
    <property type="entry name" value="Transposase_IS3/IS150/IS904"/>
</dbReference>
<organism evidence="3">
    <name type="scientific">hydrothermal vent metagenome</name>
    <dbReference type="NCBI Taxonomy" id="652676"/>
    <lineage>
        <taxon>unclassified sequences</taxon>
        <taxon>metagenomes</taxon>
        <taxon>ecological metagenomes</taxon>
    </lineage>
</organism>
<accession>A0A3B0Z2D5</accession>
<evidence type="ECO:0000313" key="3">
    <source>
        <dbReference type="EMBL" id="VAW85841.1"/>
    </source>
</evidence>
<dbReference type="EMBL" id="UOFO01000081">
    <property type="protein sequence ID" value="VAW85841.1"/>
    <property type="molecule type" value="Genomic_DNA"/>
</dbReference>
<dbReference type="Pfam" id="PF00665">
    <property type="entry name" value="rve"/>
    <property type="match status" value="1"/>
</dbReference>
<dbReference type="GO" id="GO:0003676">
    <property type="term" value="F:nucleic acid binding"/>
    <property type="evidence" value="ECO:0007669"/>
    <property type="project" value="InterPro"/>
</dbReference>
<protein>
    <submittedName>
        <fullName evidence="3">Mobile element protein</fullName>
    </submittedName>
</protein>
<dbReference type="GO" id="GO:0015074">
    <property type="term" value="P:DNA integration"/>
    <property type="evidence" value="ECO:0007669"/>
    <property type="project" value="InterPro"/>
</dbReference>
<dbReference type="PROSITE" id="PS50994">
    <property type="entry name" value="INTEGRASE"/>
    <property type="match status" value="1"/>
</dbReference>
<dbReference type="PANTHER" id="PTHR46889:SF5">
    <property type="entry name" value="INTEGRASE PROTEIN"/>
    <property type="match status" value="1"/>
</dbReference>
<dbReference type="AlphaFoldDB" id="A0A3B0Z2D5"/>
<dbReference type="InterPro" id="IPR036397">
    <property type="entry name" value="RNaseH_sf"/>
</dbReference>
<reference evidence="3" key="1">
    <citation type="submission" date="2018-06" db="EMBL/GenBank/DDBJ databases">
        <authorList>
            <person name="Zhirakovskaya E."/>
        </authorList>
    </citation>
    <scope>NUCLEOTIDE SEQUENCE</scope>
</reference>